<evidence type="ECO:0000313" key="1">
    <source>
        <dbReference type="EMBL" id="VDP25435.1"/>
    </source>
</evidence>
<accession>A0A183JWY6</accession>
<protein>
    <submittedName>
        <fullName evidence="3">DUF4102 domain-containing protein</fullName>
    </submittedName>
</protein>
<dbReference type="AlphaFoldDB" id="A0A183JWY6"/>
<sequence>MYISLLNAPAANAMLSDPGLKTKLNSAKTGL</sequence>
<dbReference type="WBParaSite" id="SCUD_0000723101-mRNA-1">
    <property type="protein sequence ID" value="SCUD_0000723101-mRNA-1"/>
    <property type="gene ID" value="SCUD_0000723101"/>
</dbReference>
<name>A0A183JWY6_9TREM</name>
<evidence type="ECO:0000313" key="2">
    <source>
        <dbReference type="Proteomes" id="UP000279833"/>
    </source>
</evidence>
<organism evidence="3">
    <name type="scientific">Schistosoma curassoni</name>
    <dbReference type="NCBI Taxonomy" id="6186"/>
    <lineage>
        <taxon>Eukaryota</taxon>
        <taxon>Metazoa</taxon>
        <taxon>Spiralia</taxon>
        <taxon>Lophotrochozoa</taxon>
        <taxon>Platyhelminthes</taxon>
        <taxon>Trematoda</taxon>
        <taxon>Digenea</taxon>
        <taxon>Strigeidida</taxon>
        <taxon>Schistosomatoidea</taxon>
        <taxon>Schistosomatidae</taxon>
        <taxon>Schistosoma</taxon>
    </lineage>
</organism>
<reference evidence="3" key="1">
    <citation type="submission" date="2016-06" db="UniProtKB">
        <authorList>
            <consortium name="WormBaseParasite"/>
        </authorList>
    </citation>
    <scope>IDENTIFICATION</scope>
</reference>
<dbReference type="EMBL" id="UZAK01032281">
    <property type="protein sequence ID" value="VDP25435.1"/>
    <property type="molecule type" value="Genomic_DNA"/>
</dbReference>
<dbReference type="Proteomes" id="UP000279833">
    <property type="component" value="Unassembled WGS sequence"/>
</dbReference>
<proteinExistence type="predicted"/>
<gene>
    <name evidence="1" type="ORF">SCUD_LOCUS7231</name>
</gene>
<reference evidence="1 2" key="2">
    <citation type="submission" date="2018-11" db="EMBL/GenBank/DDBJ databases">
        <authorList>
            <consortium name="Pathogen Informatics"/>
        </authorList>
    </citation>
    <scope>NUCLEOTIDE SEQUENCE [LARGE SCALE GENOMIC DNA]</scope>
    <source>
        <strain evidence="1">Dakar</strain>
        <strain evidence="2">Dakar, Senegal</strain>
    </source>
</reference>
<keyword evidence="2" id="KW-1185">Reference proteome</keyword>
<evidence type="ECO:0000313" key="3">
    <source>
        <dbReference type="WBParaSite" id="SCUD_0000723101-mRNA-1"/>
    </source>
</evidence>